<dbReference type="InterPro" id="IPR029045">
    <property type="entry name" value="ClpP/crotonase-like_dom_sf"/>
</dbReference>
<dbReference type="Proteomes" id="UP000241167">
    <property type="component" value="Unassembled WGS sequence"/>
</dbReference>
<dbReference type="SUPFAM" id="SSF52096">
    <property type="entry name" value="ClpP/crotonase"/>
    <property type="match status" value="1"/>
</dbReference>
<keyword evidence="4" id="KW-1185">Reference proteome</keyword>
<dbReference type="EMBL" id="PXYI01000003">
    <property type="protein sequence ID" value="PSJ40543.1"/>
    <property type="molecule type" value="Genomic_DNA"/>
</dbReference>
<accession>A0A2P7QRE4</accession>
<sequence length="316" mass="34477">MLRLVLAALTMIAVPALQAAPRPEASERRAVLDSVADLVRARYVQADRAERIATTLRADAQSDRFADAATPEDFAARVTARLRMISGDGHFALERRGAAPDGGEDRAEMERWYGAHVNHGFERVERLKGGIGYLDLRVFAPVEMGGDLAAAAMTLLAQSPALIIDLRRNGGGMDDMTRLLAAYLLDDVREMSGKYDRPSGRTTRYFTPARVEGRRFGGSKPVYILVSQRTFSAAEAFAYDLQAMKRVIVVGERTGGGAHPFEYRSAGHGYMLSLPEGRSVNPITGTDWEGTGIKPDVEVHPDQALETALSLAQARM</sequence>
<evidence type="ECO:0000313" key="4">
    <source>
        <dbReference type="Proteomes" id="UP000241167"/>
    </source>
</evidence>
<keyword evidence="1" id="KW-0732">Signal</keyword>
<proteinExistence type="predicted"/>
<dbReference type="RefSeq" id="WP_106512693.1">
    <property type="nucleotide sequence ID" value="NZ_PXYI01000003.1"/>
</dbReference>
<comment type="caution">
    <text evidence="3">The sequence shown here is derived from an EMBL/GenBank/DDBJ whole genome shotgun (WGS) entry which is preliminary data.</text>
</comment>
<feature type="chain" id="PRO_5015173728" evidence="1">
    <location>
        <begin position="20"/>
        <end position="316"/>
    </location>
</feature>
<evidence type="ECO:0000259" key="2">
    <source>
        <dbReference type="SMART" id="SM00245"/>
    </source>
</evidence>
<dbReference type="InterPro" id="IPR005151">
    <property type="entry name" value="Tail-specific_protease"/>
</dbReference>
<dbReference type="CDD" id="cd07563">
    <property type="entry name" value="Peptidase_S41_IRBP"/>
    <property type="match status" value="1"/>
</dbReference>
<feature type="domain" description="Tail specific protease" evidence="2">
    <location>
        <begin position="102"/>
        <end position="300"/>
    </location>
</feature>
<dbReference type="OrthoDB" id="9758793at2"/>
<evidence type="ECO:0000256" key="1">
    <source>
        <dbReference type="SAM" id="SignalP"/>
    </source>
</evidence>
<dbReference type="SMART" id="SM00245">
    <property type="entry name" value="TSPc"/>
    <property type="match status" value="1"/>
</dbReference>
<feature type="signal peptide" evidence="1">
    <location>
        <begin position="1"/>
        <end position="19"/>
    </location>
</feature>
<organism evidence="3 4">
    <name type="scientific">Allosphingosinicella deserti</name>
    <dbReference type="NCBI Taxonomy" id="2116704"/>
    <lineage>
        <taxon>Bacteria</taxon>
        <taxon>Pseudomonadati</taxon>
        <taxon>Pseudomonadota</taxon>
        <taxon>Alphaproteobacteria</taxon>
        <taxon>Sphingomonadales</taxon>
        <taxon>Sphingomonadaceae</taxon>
        <taxon>Allosphingosinicella</taxon>
    </lineage>
</organism>
<name>A0A2P7QRE4_9SPHN</name>
<dbReference type="Gene3D" id="3.90.226.10">
    <property type="entry name" value="2-enoyl-CoA Hydratase, Chain A, domain 1"/>
    <property type="match status" value="1"/>
</dbReference>
<dbReference type="Pfam" id="PF03572">
    <property type="entry name" value="Peptidase_S41"/>
    <property type="match status" value="1"/>
</dbReference>
<dbReference type="Gene3D" id="3.30.750.44">
    <property type="match status" value="1"/>
</dbReference>
<gene>
    <name evidence="3" type="ORF">C7I55_09435</name>
</gene>
<dbReference type="GO" id="GO:0008236">
    <property type="term" value="F:serine-type peptidase activity"/>
    <property type="evidence" value="ECO:0007669"/>
    <property type="project" value="InterPro"/>
</dbReference>
<dbReference type="Pfam" id="PF11918">
    <property type="entry name" value="Peptidase_S41_N"/>
    <property type="match status" value="1"/>
</dbReference>
<dbReference type="GO" id="GO:0006508">
    <property type="term" value="P:proteolysis"/>
    <property type="evidence" value="ECO:0007669"/>
    <property type="project" value="InterPro"/>
</dbReference>
<dbReference type="PANTHER" id="PTHR11261">
    <property type="entry name" value="INTERPHOTORECEPTOR RETINOID-BINDING PROTEIN"/>
    <property type="match status" value="1"/>
</dbReference>
<dbReference type="PANTHER" id="PTHR11261:SF3">
    <property type="entry name" value="RETINOL-BINDING PROTEIN 3"/>
    <property type="match status" value="1"/>
</dbReference>
<dbReference type="AlphaFoldDB" id="A0A2P7QRE4"/>
<protein>
    <submittedName>
        <fullName evidence="3">Peptidase</fullName>
    </submittedName>
</protein>
<reference evidence="3 4" key="1">
    <citation type="submission" date="2018-03" db="EMBL/GenBank/DDBJ databases">
        <title>The draft genome of Sphingosinicella sp. GL-C-18.</title>
        <authorList>
            <person name="Liu L."/>
            <person name="Li L."/>
            <person name="Liang L."/>
            <person name="Zhang X."/>
            <person name="Wang T."/>
        </authorList>
    </citation>
    <scope>NUCLEOTIDE SEQUENCE [LARGE SCALE GENOMIC DNA]</scope>
    <source>
        <strain evidence="3 4">GL-C-18</strain>
    </source>
</reference>
<evidence type="ECO:0000313" key="3">
    <source>
        <dbReference type="EMBL" id="PSJ40543.1"/>
    </source>
</evidence>